<keyword evidence="2" id="KW-0694">RNA-binding</keyword>
<evidence type="ECO:0000313" key="6">
    <source>
        <dbReference type="Proteomes" id="UP001634394"/>
    </source>
</evidence>
<dbReference type="PANTHER" id="PTHR17408">
    <property type="entry name" value="HISTONE RNA HAIRPIN-BINDING PROTEIN"/>
    <property type="match status" value="1"/>
</dbReference>
<feature type="region of interest" description="Disordered" evidence="3">
    <location>
        <begin position="260"/>
        <end position="284"/>
    </location>
</feature>
<dbReference type="InterPro" id="IPR026502">
    <property type="entry name" value="SLBP1/SLBP2"/>
</dbReference>
<comment type="caution">
    <text evidence="5">The sequence shown here is derived from an EMBL/GenBank/DDBJ whole genome shotgun (WGS) entry which is preliminary data.</text>
</comment>
<dbReference type="PANTHER" id="PTHR17408:SF0">
    <property type="entry name" value="HISTONE RNA HAIRPIN-BINDING PROTEIN"/>
    <property type="match status" value="1"/>
</dbReference>
<dbReference type="InterPro" id="IPR029344">
    <property type="entry name" value="SLBP_RNA_bind"/>
</dbReference>
<evidence type="ECO:0000313" key="5">
    <source>
        <dbReference type="EMBL" id="KAL3864537.1"/>
    </source>
</evidence>
<sequence>MVKDTEMSAQLDLLSINGRERRERREVEDKYSRIGQLSPLRSPLRPENDVCSFHERDRPRRSLKSLKTKRYWNADVSSKSDFDTEEFPPLDESEFTPLKGVGLTHGKKLDWSTEVELEEERQQRRTQHGERSKRKLDLRKENEKTFVDTRHTFETDERVLSRRQKDVDYGKNTIAYDRYTEIIPKSKRIKGQHPRTPCKFQKCSRRSWDAQVRIWRRYLHQWDPPSNKEYEPCFVDVRFGENTSTGTSSECSSVVLDTAEDMESEQVSDADSEDNSQTSTSPGILLTPEAQKKFMYQNRAILSSQEDVSFQKEVAAPSKPLRFETRENDDGFVSGIEIEIMAEQYLDL</sequence>
<feature type="compositionally biased region" description="Acidic residues" evidence="3">
    <location>
        <begin position="83"/>
        <end position="94"/>
    </location>
</feature>
<dbReference type="GO" id="GO:0005634">
    <property type="term" value="C:nucleus"/>
    <property type="evidence" value="ECO:0007669"/>
    <property type="project" value="UniProtKB-ARBA"/>
</dbReference>
<evidence type="ECO:0000256" key="3">
    <source>
        <dbReference type="SAM" id="MobiDB-lite"/>
    </source>
</evidence>
<reference evidence="5 6" key="1">
    <citation type="submission" date="2024-11" db="EMBL/GenBank/DDBJ databases">
        <title>Chromosome-level genome assembly of the freshwater bivalve Anodonta woodiana.</title>
        <authorList>
            <person name="Chen X."/>
        </authorList>
    </citation>
    <scope>NUCLEOTIDE SEQUENCE [LARGE SCALE GENOMIC DNA]</scope>
    <source>
        <strain evidence="5">MN2024</strain>
        <tissue evidence="5">Gills</tissue>
    </source>
</reference>
<evidence type="ECO:0000256" key="1">
    <source>
        <dbReference type="ARBA" id="ARBA00006151"/>
    </source>
</evidence>
<organism evidence="5 6">
    <name type="scientific">Sinanodonta woodiana</name>
    <name type="common">Chinese pond mussel</name>
    <name type="synonym">Anodonta woodiana</name>
    <dbReference type="NCBI Taxonomy" id="1069815"/>
    <lineage>
        <taxon>Eukaryota</taxon>
        <taxon>Metazoa</taxon>
        <taxon>Spiralia</taxon>
        <taxon>Lophotrochozoa</taxon>
        <taxon>Mollusca</taxon>
        <taxon>Bivalvia</taxon>
        <taxon>Autobranchia</taxon>
        <taxon>Heteroconchia</taxon>
        <taxon>Palaeoheterodonta</taxon>
        <taxon>Unionida</taxon>
        <taxon>Unionoidea</taxon>
        <taxon>Unionidae</taxon>
        <taxon>Unioninae</taxon>
        <taxon>Sinanodonta</taxon>
    </lineage>
</organism>
<dbReference type="InterPro" id="IPR038294">
    <property type="entry name" value="SLBP_RNA_bind_sf"/>
</dbReference>
<accession>A0ABD3VSP2</accession>
<feature type="region of interest" description="Disordered" evidence="3">
    <location>
        <begin position="79"/>
        <end position="99"/>
    </location>
</feature>
<dbReference type="Proteomes" id="UP001634394">
    <property type="component" value="Unassembled WGS sequence"/>
</dbReference>
<name>A0ABD3VSP2_SINWO</name>
<dbReference type="Pfam" id="PF15247">
    <property type="entry name" value="SLBP_RNA_bind"/>
    <property type="match status" value="1"/>
</dbReference>
<dbReference type="FunFam" id="1.10.8.1120:FF:000001">
    <property type="entry name" value="Histone RNA hairpin-binding protein-like"/>
    <property type="match status" value="1"/>
</dbReference>
<feature type="compositionally biased region" description="Acidic residues" evidence="3">
    <location>
        <begin position="260"/>
        <end position="274"/>
    </location>
</feature>
<protein>
    <recommendedName>
        <fullName evidence="4">Histone RNA hairpin-binding protein RNA-binding domain-containing protein</fullName>
    </recommendedName>
</protein>
<gene>
    <name evidence="5" type="ORF">ACJMK2_006211</name>
</gene>
<evidence type="ECO:0000259" key="4">
    <source>
        <dbReference type="Pfam" id="PF15247"/>
    </source>
</evidence>
<feature type="region of interest" description="Disordered" evidence="3">
    <location>
        <begin position="117"/>
        <end position="137"/>
    </location>
</feature>
<evidence type="ECO:0000256" key="2">
    <source>
        <dbReference type="ARBA" id="ARBA00022884"/>
    </source>
</evidence>
<keyword evidence="6" id="KW-1185">Reference proteome</keyword>
<feature type="compositionally biased region" description="Basic and acidic residues" evidence="3">
    <location>
        <begin position="120"/>
        <end position="130"/>
    </location>
</feature>
<feature type="domain" description="Histone RNA hairpin-binding protein RNA-binding" evidence="4">
    <location>
        <begin position="155"/>
        <end position="224"/>
    </location>
</feature>
<proteinExistence type="inferred from homology"/>
<dbReference type="AlphaFoldDB" id="A0ABD3VSP2"/>
<dbReference type="Gene3D" id="1.10.8.1120">
    <property type="entry name" value="Histone RNA hairpin-binding protein RNA-binding domain"/>
    <property type="match status" value="1"/>
</dbReference>
<comment type="similarity">
    <text evidence="1">Belongs to the SLBP family.</text>
</comment>
<dbReference type="GO" id="GO:0003729">
    <property type="term" value="F:mRNA binding"/>
    <property type="evidence" value="ECO:0007669"/>
    <property type="project" value="UniProtKB-ARBA"/>
</dbReference>
<dbReference type="EMBL" id="JBJQND010000010">
    <property type="protein sequence ID" value="KAL3864537.1"/>
    <property type="molecule type" value="Genomic_DNA"/>
</dbReference>